<dbReference type="EMBL" id="VEPZ02000127">
    <property type="protein sequence ID" value="KAE8733032.1"/>
    <property type="molecule type" value="Genomic_DNA"/>
</dbReference>
<reference evidence="1" key="1">
    <citation type="submission" date="2019-09" db="EMBL/GenBank/DDBJ databases">
        <title>Draft genome information of white flower Hibiscus syriacus.</title>
        <authorList>
            <person name="Kim Y.-M."/>
        </authorList>
    </citation>
    <scope>NUCLEOTIDE SEQUENCE [LARGE SCALE GENOMIC DNA]</scope>
    <source>
        <strain evidence="1">YM2019G1</strain>
    </source>
</reference>
<accession>A0A6A3D0N9</accession>
<organism evidence="1 2">
    <name type="scientific">Hibiscus syriacus</name>
    <name type="common">Rose of Sharon</name>
    <dbReference type="NCBI Taxonomy" id="106335"/>
    <lineage>
        <taxon>Eukaryota</taxon>
        <taxon>Viridiplantae</taxon>
        <taxon>Streptophyta</taxon>
        <taxon>Embryophyta</taxon>
        <taxon>Tracheophyta</taxon>
        <taxon>Spermatophyta</taxon>
        <taxon>Magnoliopsida</taxon>
        <taxon>eudicotyledons</taxon>
        <taxon>Gunneridae</taxon>
        <taxon>Pentapetalae</taxon>
        <taxon>rosids</taxon>
        <taxon>malvids</taxon>
        <taxon>Malvales</taxon>
        <taxon>Malvaceae</taxon>
        <taxon>Malvoideae</taxon>
        <taxon>Hibiscus</taxon>
    </lineage>
</organism>
<protein>
    <submittedName>
        <fullName evidence="1">GRAS family transcription factor isoform 3</fullName>
    </submittedName>
</protein>
<evidence type="ECO:0000313" key="1">
    <source>
        <dbReference type="EMBL" id="KAE8733032.1"/>
    </source>
</evidence>
<comment type="caution">
    <text evidence="1">The sequence shown here is derived from an EMBL/GenBank/DDBJ whole genome shotgun (WGS) entry which is preliminary data.</text>
</comment>
<sequence length="296" mass="33340">MFMEPKFYDYINGFNVEDLDDTFQLNSVQYPNRTTGFEFIDPSPDLSFVNMNMNVVPIAPSEPVPGSSLQPISISTDVSSVSTSTGWSLEGESLSPSDESNSTDPVLKYITQMLMEENLEEPHMFNDYLALKDTEQSLYEVLVEQYPQTIQSPHLVNQNLKGPECNLSGCTDRHSNTTGIDTSNETGNYIDHHGVGDNNFQSTLQQPSLRFPVNSTSSLSNTGNGTMESTVSELLARNIFDDKESVLQFQRGFEEASNSYLVLIWKAMRFLWGKRGTLQMLPLMWLMKSWRIHVTG</sequence>
<evidence type="ECO:0000313" key="2">
    <source>
        <dbReference type="Proteomes" id="UP000436088"/>
    </source>
</evidence>
<gene>
    <name evidence="1" type="ORF">F3Y22_tig00001644pilonHSYRG00378</name>
</gene>
<proteinExistence type="predicted"/>
<name>A0A6A3D0N9_HIBSY</name>
<keyword evidence="2" id="KW-1185">Reference proteome</keyword>
<dbReference type="AlphaFoldDB" id="A0A6A3D0N9"/>
<dbReference type="Proteomes" id="UP000436088">
    <property type="component" value="Unassembled WGS sequence"/>
</dbReference>